<evidence type="ECO:0000256" key="1">
    <source>
        <dbReference type="ARBA" id="ARBA00004141"/>
    </source>
</evidence>
<dbReference type="PRINTS" id="PR00783">
    <property type="entry name" value="MINTRINSICP"/>
</dbReference>
<protein>
    <recommendedName>
        <fullName evidence="13">Aquaporin</fullName>
    </recommendedName>
</protein>
<dbReference type="PANTHER" id="PTHR43829:SF24">
    <property type="entry name" value="MIP AQUAPORIN (EUROFUNG)"/>
    <property type="match status" value="1"/>
</dbReference>
<dbReference type="OMA" id="YPPRRRK"/>
<dbReference type="PANTHER" id="PTHR43829">
    <property type="entry name" value="AQUAPORIN OR AQUAGLYCEROPORIN RELATED"/>
    <property type="match status" value="1"/>
</dbReference>
<keyword evidence="7 10" id="KW-0472">Membrane</keyword>
<keyword evidence="5" id="KW-0677">Repeat</keyword>
<feature type="region of interest" description="Disordered" evidence="9">
    <location>
        <begin position="91"/>
        <end position="182"/>
    </location>
</feature>
<dbReference type="NCBIfam" id="TIGR00861">
    <property type="entry name" value="MIP"/>
    <property type="match status" value="1"/>
</dbReference>
<evidence type="ECO:0000313" key="11">
    <source>
        <dbReference type="EMBL" id="CEL06990.1"/>
    </source>
</evidence>
<reference evidence="12" key="1">
    <citation type="journal article" date="2016" name="Genome Announc.">
        <title>Draft genome sequences of fungus Aspergillus calidoustus.</title>
        <authorList>
            <person name="Horn F."/>
            <person name="Linde J."/>
            <person name="Mattern D.J."/>
            <person name="Walther G."/>
            <person name="Guthke R."/>
            <person name="Scherlach K."/>
            <person name="Martin K."/>
            <person name="Brakhage A.A."/>
            <person name="Petzke L."/>
            <person name="Valiante V."/>
        </authorList>
    </citation>
    <scope>NUCLEOTIDE SEQUENCE [LARGE SCALE GENOMIC DNA]</scope>
    <source>
        <strain evidence="12">SF006504</strain>
    </source>
</reference>
<dbReference type="GO" id="GO:0015250">
    <property type="term" value="F:water channel activity"/>
    <property type="evidence" value="ECO:0007669"/>
    <property type="project" value="TreeGrafter"/>
</dbReference>
<feature type="transmembrane region" description="Helical" evidence="10">
    <location>
        <begin position="326"/>
        <end position="350"/>
    </location>
</feature>
<dbReference type="EMBL" id="CDMC01000008">
    <property type="protein sequence ID" value="CEL06990.1"/>
    <property type="molecule type" value="Genomic_DNA"/>
</dbReference>
<comment type="similarity">
    <text evidence="2 8">Belongs to the MIP/aquaporin (TC 1.A.8) family.</text>
</comment>
<feature type="compositionally biased region" description="Low complexity" evidence="9">
    <location>
        <begin position="1"/>
        <end position="11"/>
    </location>
</feature>
<dbReference type="InterPro" id="IPR022357">
    <property type="entry name" value="MIP_CS"/>
</dbReference>
<accession>A0A0U5G8M7</accession>
<evidence type="ECO:0000256" key="2">
    <source>
        <dbReference type="ARBA" id="ARBA00006175"/>
    </source>
</evidence>
<evidence type="ECO:0000256" key="10">
    <source>
        <dbReference type="SAM" id="Phobius"/>
    </source>
</evidence>
<dbReference type="OrthoDB" id="3222at2759"/>
<sequence>MARTHSATSSSHTHRPSPQPTTSTSPSQTRSPNSFSDATIHETPSHPSQAPFISLAGVPSTQQQNPNNTAGVVYLHPDYLRYNPQYGQKHQNGPVWSLANPLPHVVRNGMRGNQSQQDSSNETGGGSPEKNTPQAIEQDQDHPNINTSRDAAADEPPTFNPQDRGETSEKHQAQESTPDNRSHFNTWAEWRHYIRQELAEWLGVTVAMTLGLCAGLSTFTSQNQAGTFPSLAAAWGFAFMIAIYVAGGVSGGHLNPAITISMAVWRGFPTRRCFTYILAQVLGAITASGIAYAIYHDSIVNSANMDAVPQAQSAAKQAMVTVPKEFVHPVAAFFTEFIGTAILLGVIMALGDDTNAPPGAGMQAFIIGLLITVLVLAMGYTTGGCFNPARDLGGRLVTVMAGWGGDMFTEYHAWWVWGPWVADIAGGLFGGFVYDLVIFTGGESPINYPARRRKRALLLKERNLRKKAHLGRRKVPDLERAADEFA</sequence>
<feature type="transmembrane region" description="Helical" evidence="10">
    <location>
        <begin position="201"/>
        <end position="220"/>
    </location>
</feature>
<dbReference type="Proteomes" id="UP000054771">
    <property type="component" value="Unassembled WGS sequence"/>
</dbReference>
<proteinExistence type="inferred from homology"/>
<keyword evidence="6 10" id="KW-1133">Transmembrane helix</keyword>
<dbReference type="InterPro" id="IPR023271">
    <property type="entry name" value="Aquaporin-like"/>
</dbReference>
<dbReference type="STRING" id="454130.A0A0U5G8M7"/>
<comment type="subcellular location">
    <subcellularLocation>
        <location evidence="1">Membrane</location>
        <topology evidence="1">Multi-pass membrane protein</topology>
    </subcellularLocation>
</comment>
<evidence type="ECO:0000256" key="5">
    <source>
        <dbReference type="ARBA" id="ARBA00022737"/>
    </source>
</evidence>
<evidence type="ECO:0000256" key="3">
    <source>
        <dbReference type="ARBA" id="ARBA00022448"/>
    </source>
</evidence>
<feature type="transmembrane region" description="Helical" evidence="10">
    <location>
        <begin position="362"/>
        <end position="380"/>
    </location>
</feature>
<evidence type="ECO:0000256" key="6">
    <source>
        <dbReference type="ARBA" id="ARBA00022989"/>
    </source>
</evidence>
<evidence type="ECO:0000256" key="7">
    <source>
        <dbReference type="ARBA" id="ARBA00023136"/>
    </source>
</evidence>
<name>A0A0U5G8M7_ASPCI</name>
<dbReference type="FunFam" id="1.20.1080.10:FF:000022">
    <property type="entry name" value="MIP aquaporin"/>
    <property type="match status" value="1"/>
</dbReference>
<gene>
    <name evidence="11" type="ORF">ASPCAL10157</name>
</gene>
<feature type="region of interest" description="Disordered" evidence="9">
    <location>
        <begin position="1"/>
        <end position="53"/>
    </location>
</feature>
<evidence type="ECO:0000256" key="4">
    <source>
        <dbReference type="ARBA" id="ARBA00022692"/>
    </source>
</evidence>
<evidence type="ECO:0000313" key="12">
    <source>
        <dbReference type="Proteomes" id="UP000054771"/>
    </source>
</evidence>
<dbReference type="GO" id="GO:0005886">
    <property type="term" value="C:plasma membrane"/>
    <property type="evidence" value="ECO:0007669"/>
    <property type="project" value="TreeGrafter"/>
</dbReference>
<dbReference type="Pfam" id="PF00230">
    <property type="entry name" value="MIP"/>
    <property type="match status" value="1"/>
</dbReference>
<feature type="transmembrane region" description="Helical" evidence="10">
    <location>
        <begin position="273"/>
        <end position="295"/>
    </location>
</feature>
<organism evidence="11 12">
    <name type="scientific">Aspergillus calidoustus</name>
    <dbReference type="NCBI Taxonomy" id="454130"/>
    <lineage>
        <taxon>Eukaryota</taxon>
        <taxon>Fungi</taxon>
        <taxon>Dikarya</taxon>
        <taxon>Ascomycota</taxon>
        <taxon>Pezizomycotina</taxon>
        <taxon>Eurotiomycetes</taxon>
        <taxon>Eurotiomycetidae</taxon>
        <taxon>Eurotiales</taxon>
        <taxon>Aspergillaceae</taxon>
        <taxon>Aspergillus</taxon>
        <taxon>Aspergillus subgen. Nidulantes</taxon>
    </lineage>
</organism>
<feature type="transmembrane region" description="Helical" evidence="10">
    <location>
        <begin position="232"/>
        <end position="252"/>
    </location>
</feature>
<feature type="compositionally biased region" description="Polar residues" evidence="9">
    <location>
        <begin position="111"/>
        <end position="122"/>
    </location>
</feature>
<evidence type="ECO:0000256" key="9">
    <source>
        <dbReference type="SAM" id="MobiDB-lite"/>
    </source>
</evidence>
<dbReference type="CDD" id="cd00333">
    <property type="entry name" value="MIP"/>
    <property type="match status" value="1"/>
</dbReference>
<keyword evidence="3 8" id="KW-0813">Transport</keyword>
<dbReference type="PROSITE" id="PS00221">
    <property type="entry name" value="MIP"/>
    <property type="match status" value="1"/>
</dbReference>
<feature type="compositionally biased region" description="Polar residues" evidence="9">
    <location>
        <begin position="129"/>
        <end position="149"/>
    </location>
</feature>
<feature type="compositionally biased region" description="Basic and acidic residues" evidence="9">
    <location>
        <begin position="163"/>
        <end position="182"/>
    </location>
</feature>
<dbReference type="InterPro" id="IPR000425">
    <property type="entry name" value="MIP"/>
</dbReference>
<evidence type="ECO:0000256" key="8">
    <source>
        <dbReference type="RuleBase" id="RU000477"/>
    </source>
</evidence>
<feature type="compositionally biased region" description="Low complexity" evidence="9">
    <location>
        <begin position="20"/>
        <end position="32"/>
    </location>
</feature>
<dbReference type="GO" id="GO:0015254">
    <property type="term" value="F:glycerol channel activity"/>
    <property type="evidence" value="ECO:0007669"/>
    <property type="project" value="TreeGrafter"/>
</dbReference>
<keyword evidence="12" id="KW-1185">Reference proteome</keyword>
<evidence type="ECO:0008006" key="13">
    <source>
        <dbReference type="Google" id="ProtNLM"/>
    </source>
</evidence>
<dbReference type="Gene3D" id="1.20.1080.10">
    <property type="entry name" value="Glycerol uptake facilitator protein"/>
    <property type="match status" value="1"/>
</dbReference>
<dbReference type="SUPFAM" id="SSF81338">
    <property type="entry name" value="Aquaporin-like"/>
    <property type="match status" value="1"/>
</dbReference>
<dbReference type="AlphaFoldDB" id="A0A0U5G8M7"/>
<dbReference type="InterPro" id="IPR050363">
    <property type="entry name" value="MIP/Aquaporin"/>
</dbReference>
<keyword evidence="4 8" id="KW-0812">Transmembrane</keyword>